<dbReference type="Pfam" id="PF00067">
    <property type="entry name" value="p450"/>
    <property type="match status" value="1"/>
</dbReference>
<dbReference type="PANTHER" id="PTHR24305:SF166">
    <property type="entry name" value="CYTOCHROME P450 12A4, MITOCHONDRIAL-RELATED"/>
    <property type="match status" value="1"/>
</dbReference>
<dbReference type="InterPro" id="IPR002401">
    <property type="entry name" value="Cyt_P450_E_grp-I"/>
</dbReference>
<evidence type="ECO:0008006" key="7">
    <source>
        <dbReference type="Google" id="ProtNLM"/>
    </source>
</evidence>
<keyword evidence="4" id="KW-0503">Monooxygenase</keyword>
<dbReference type="Gene3D" id="1.10.630.10">
    <property type="entry name" value="Cytochrome P450"/>
    <property type="match status" value="1"/>
</dbReference>
<dbReference type="PANTHER" id="PTHR24305">
    <property type="entry name" value="CYTOCHROME P450"/>
    <property type="match status" value="1"/>
</dbReference>
<feature type="binding site" description="axial binding residue" evidence="3">
    <location>
        <position position="215"/>
    </location>
    <ligand>
        <name>heme</name>
        <dbReference type="ChEBI" id="CHEBI:30413"/>
    </ligand>
    <ligandPart>
        <name>Fe</name>
        <dbReference type="ChEBI" id="CHEBI:18248"/>
    </ligandPart>
</feature>
<dbReference type="GO" id="GO:0004497">
    <property type="term" value="F:monooxygenase activity"/>
    <property type="evidence" value="ECO:0007669"/>
    <property type="project" value="UniProtKB-KW"/>
</dbReference>
<dbReference type="GO" id="GO:0005506">
    <property type="term" value="F:iron ion binding"/>
    <property type="evidence" value="ECO:0007669"/>
    <property type="project" value="InterPro"/>
</dbReference>
<dbReference type="InterPro" id="IPR001128">
    <property type="entry name" value="Cyt_P450"/>
</dbReference>
<dbReference type="InterPro" id="IPR017972">
    <property type="entry name" value="Cyt_P450_CS"/>
</dbReference>
<proteinExistence type="inferred from homology"/>
<dbReference type="InterPro" id="IPR036396">
    <property type="entry name" value="Cyt_P450_sf"/>
</dbReference>
<evidence type="ECO:0000256" key="1">
    <source>
        <dbReference type="ARBA" id="ARBA00001971"/>
    </source>
</evidence>
<dbReference type="EMBL" id="JALJOS010000017">
    <property type="protein sequence ID" value="KAK9827863.1"/>
    <property type="molecule type" value="Genomic_DNA"/>
</dbReference>
<dbReference type="Proteomes" id="UP001438707">
    <property type="component" value="Unassembled WGS sequence"/>
</dbReference>
<comment type="cofactor">
    <cofactor evidence="1 3">
        <name>heme</name>
        <dbReference type="ChEBI" id="CHEBI:30413"/>
    </cofactor>
</comment>
<keyword evidence="6" id="KW-1185">Reference proteome</keyword>
<gene>
    <name evidence="5" type="ORF">WJX74_006682</name>
</gene>
<accession>A0AAW1R2I9</accession>
<keyword evidence="3 4" id="KW-0408">Iron</keyword>
<name>A0AAW1R2I9_9CHLO</name>
<dbReference type="PROSITE" id="PS00086">
    <property type="entry name" value="CYTOCHROME_P450"/>
    <property type="match status" value="1"/>
</dbReference>
<keyword evidence="4" id="KW-0560">Oxidoreductase</keyword>
<dbReference type="SUPFAM" id="SSF48264">
    <property type="entry name" value="Cytochrome P450"/>
    <property type="match status" value="1"/>
</dbReference>
<protein>
    <recommendedName>
        <fullName evidence="7">Cytochrome P450</fullName>
    </recommendedName>
</protein>
<dbReference type="GO" id="GO:0020037">
    <property type="term" value="F:heme binding"/>
    <property type="evidence" value="ECO:0007669"/>
    <property type="project" value="InterPro"/>
</dbReference>
<keyword evidence="3 4" id="KW-0349">Heme</keyword>
<evidence type="ECO:0000256" key="4">
    <source>
        <dbReference type="RuleBase" id="RU000461"/>
    </source>
</evidence>
<evidence type="ECO:0000256" key="3">
    <source>
        <dbReference type="PIRSR" id="PIRSR602401-1"/>
    </source>
</evidence>
<dbReference type="InterPro" id="IPR050121">
    <property type="entry name" value="Cytochrome_P450_monoxygenase"/>
</dbReference>
<evidence type="ECO:0000313" key="6">
    <source>
        <dbReference type="Proteomes" id="UP001438707"/>
    </source>
</evidence>
<reference evidence="5 6" key="1">
    <citation type="journal article" date="2024" name="Nat. Commun.">
        <title>Phylogenomics reveals the evolutionary origins of lichenization in chlorophyte algae.</title>
        <authorList>
            <person name="Puginier C."/>
            <person name="Libourel C."/>
            <person name="Otte J."/>
            <person name="Skaloud P."/>
            <person name="Haon M."/>
            <person name="Grisel S."/>
            <person name="Petersen M."/>
            <person name="Berrin J.G."/>
            <person name="Delaux P.M."/>
            <person name="Dal Grande F."/>
            <person name="Keller J."/>
        </authorList>
    </citation>
    <scope>NUCLEOTIDE SEQUENCE [LARGE SCALE GENOMIC DNA]</scope>
    <source>
        <strain evidence="5 6">SAG 2145</strain>
    </source>
</reference>
<evidence type="ECO:0000313" key="5">
    <source>
        <dbReference type="EMBL" id="KAK9827863.1"/>
    </source>
</evidence>
<dbReference type="GO" id="GO:0016705">
    <property type="term" value="F:oxidoreductase activity, acting on paired donors, with incorporation or reduction of molecular oxygen"/>
    <property type="evidence" value="ECO:0007669"/>
    <property type="project" value="InterPro"/>
</dbReference>
<dbReference type="PRINTS" id="PR00463">
    <property type="entry name" value="EP450I"/>
</dbReference>
<dbReference type="AlphaFoldDB" id="A0AAW1R2I9"/>
<comment type="caution">
    <text evidence="5">The sequence shown here is derived from an EMBL/GenBank/DDBJ whole genome shotgun (WGS) entry which is preliminary data.</text>
</comment>
<keyword evidence="3 4" id="KW-0479">Metal-binding</keyword>
<dbReference type="PRINTS" id="PR00385">
    <property type="entry name" value="P450"/>
</dbReference>
<comment type="similarity">
    <text evidence="2 4">Belongs to the cytochrome P450 family.</text>
</comment>
<evidence type="ECO:0000256" key="2">
    <source>
        <dbReference type="ARBA" id="ARBA00010617"/>
    </source>
</evidence>
<sequence>MHATIDVLEAAGSTSPWATPMLLFPALQPLFDSSCTSSARRTGVKPGNFLSLLISHSRHDELLTEEEIFYQAYFFILAGFNTSSDALSYTMYHLAGHPDKLKAAHKEVDAKGPDFTPTLEDLENFPYLEACLRESLCLYPPVPATKRYAQDRMALGPFNVAPGNLLCGATFTLHHDDGLWEKPYNFTPERFMDTAEVPGIKRGSLNTFGQGMRSCIGQNFAIMEMKITMICLLQAYTFTLAPNQIPLAIETKSFPTIAAQIRFRLPFKTAYILQSCLQTSRALASQGAGHQSPHDVAPGQTVTIRERGPCWASSVYGFERLWARMVRWLHQRSHPVATMLNALKAMKVAYMAISHVAAEVQAQHNDLEEDSAAAEVGLSKNFCLLPPTFSKLA</sequence>
<organism evidence="5 6">
    <name type="scientific">Apatococcus lobatus</name>
    <dbReference type="NCBI Taxonomy" id="904363"/>
    <lineage>
        <taxon>Eukaryota</taxon>
        <taxon>Viridiplantae</taxon>
        <taxon>Chlorophyta</taxon>
        <taxon>core chlorophytes</taxon>
        <taxon>Trebouxiophyceae</taxon>
        <taxon>Chlorellales</taxon>
        <taxon>Chlorellaceae</taxon>
        <taxon>Apatococcus</taxon>
    </lineage>
</organism>